<feature type="binding site" evidence="13">
    <location>
        <position position="168"/>
    </location>
    <ligand>
        <name>substrate</name>
    </ligand>
</feature>
<sequence>MQAMTRAQRNLPSLPHNLVEAAVRSALDEDLGLAGDITTNATVAPDTVAEAVIAARRPGVIAGLALAEAAFRAVGPETHFSIEIGDGETVEPGTVIARVSGNARTLLTAERVALNFLGRLSGIATLTRQYVDQIAGMHAKIVDTRKTTPGLRAFEKYAVRCGSGYNHRVGLFDAVLIKDNHIVASGGVAAAVRAAKAATGHMTKIEVEVDTLAQLEIVMREKVDCVLLDNMTPGDLAKAVNIVGGRCLTEASGGVNLETVKEIAQTGVDLISVGALTHSASVLDLGLDFIASPKQAVLQA</sequence>
<evidence type="ECO:0000313" key="16">
    <source>
        <dbReference type="EMBL" id="AGK57383.1"/>
    </source>
</evidence>
<feature type="binding site" evidence="13">
    <location>
        <position position="229"/>
    </location>
    <ligand>
        <name>substrate</name>
    </ligand>
</feature>
<dbReference type="Gene3D" id="3.90.1170.20">
    <property type="entry name" value="Quinolinate phosphoribosyl transferase, N-terminal domain"/>
    <property type="match status" value="1"/>
</dbReference>
<dbReference type="GO" id="GO:0004514">
    <property type="term" value="F:nicotinate-nucleotide diphosphorylase (carboxylating) activity"/>
    <property type="evidence" value="ECO:0007669"/>
    <property type="project" value="UniProtKB-EC"/>
</dbReference>
<dbReference type="NCBIfam" id="TIGR00078">
    <property type="entry name" value="nadC"/>
    <property type="match status" value="1"/>
</dbReference>
<dbReference type="HOGENOM" id="CLU_039622_0_1_5"/>
<feature type="binding site" evidence="13">
    <location>
        <begin position="144"/>
        <end position="146"/>
    </location>
    <ligand>
        <name>substrate</name>
    </ligand>
</feature>
<keyword evidence="6" id="KW-0662">Pyridine nucleotide biosynthesis</keyword>
<comment type="subunit">
    <text evidence="4">Hexamer formed by 3 homodimers.</text>
</comment>
<comment type="function">
    <text evidence="1">Involved in the catabolism of quinolinic acid (QA).</text>
</comment>
<dbReference type="PIRSF" id="PIRSF006250">
    <property type="entry name" value="NadC_ModD"/>
    <property type="match status" value="1"/>
</dbReference>
<evidence type="ECO:0000256" key="3">
    <source>
        <dbReference type="ARBA" id="ARBA00009400"/>
    </source>
</evidence>
<dbReference type="Pfam" id="PF01729">
    <property type="entry name" value="QRPTase_C"/>
    <property type="match status" value="1"/>
</dbReference>
<reference evidence="16 17" key="1">
    <citation type="journal article" date="2013" name="Genome Announc.">
        <title>Genome sequences for three denitrifying bacterial strains isolated from a uranium- and nitrate-contaminated subsurface environment.</title>
        <authorList>
            <person name="Venkatramanan R."/>
            <person name="Prakash O."/>
            <person name="Woyke T."/>
            <person name="Chain P."/>
            <person name="Goodwin L.A."/>
            <person name="Watson D."/>
            <person name="Brooks S."/>
            <person name="Kostka J.E."/>
            <person name="Green S.J."/>
        </authorList>
    </citation>
    <scope>NUCLEOTIDE SEQUENCE [LARGE SCALE GENOMIC DNA]</scope>
    <source>
        <strain evidence="16 17">1NES1</strain>
    </source>
</reference>
<keyword evidence="8 12" id="KW-0808">Transferase</keyword>
<evidence type="ECO:0000256" key="4">
    <source>
        <dbReference type="ARBA" id="ARBA00011218"/>
    </source>
</evidence>
<dbReference type="InterPro" id="IPR037128">
    <property type="entry name" value="Quinolinate_PRibosylTase_N_sf"/>
</dbReference>
<evidence type="ECO:0000256" key="6">
    <source>
        <dbReference type="ARBA" id="ARBA00022642"/>
    </source>
</evidence>
<comment type="catalytic activity">
    <reaction evidence="10">
        <text>nicotinate beta-D-ribonucleotide + CO2 + diphosphate = quinolinate + 5-phospho-alpha-D-ribose 1-diphosphate + 2 H(+)</text>
        <dbReference type="Rhea" id="RHEA:12733"/>
        <dbReference type="ChEBI" id="CHEBI:15378"/>
        <dbReference type="ChEBI" id="CHEBI:16526"/>
        <dbReference type="ChEBI" id="CHEBI:29959"/>
        <dbReference type="ChEBI" id="CHEBI:33019"/>
        <dbReference type="ChEBI" id="CHEBI:57502"/>
        <dbReference type="ChEBI" id="CHEBI:58017"/>
        <dbReference type="EC" id="2.4.2.19"/>
    </reaction>
</comment>
<dbReference type="AlphaFoldDB" id="N0B312"/>
<feature type="binding site" evidence="13">
    <location>
        <position position="111"/>
    </location>
    <ligand>
        <name>substrate</name>
    </ligand>
</feature>
<dbReference type="SUPFAM" id="SSF51690">
    <property type="entry name" value="Nicotinate/Quinolinate PRTase C-terminal domain-like"/>
    <property type="match status" value="1"/>
</dbReference>
<name>N0B312_9HYPH</name>
<dbReference type="GO" id="GO:0009435">
    <property type="term" value="P:NAD+ biosynthetic process"/>
    <property type="evidence" value="ECO:0007669"/>
    <property type="project" value="UniProtKB-UniPathway"/>
</dbReference>
<feature type="binding site" evidence="13">
    <location>
        <begin position="273"/>
        <end position="275"/>
    </location>
    <ligand>
        <name>substrate</name>
    </ligand>
</feature>
<dbReference type="EC" id="2.4.2.19" evidence="5"/>
<dbReference type="PANTHER" id="PTHR32179:SF3">
    <property type="entry name" value="NICOTINATE-NUCLEOTIDE PYROPHOSPHORYLASE [CARBOXYLATING]"/>
    <property type="match status" value="1"/>
</dbReference>
<evidence type="ECO:0000256" key="9">
    <source>
        <dbReference type="ARBA" id="ARBA00033102"/>
    </source>
</evidence>
<feature type="binding site" evidence="13">
    <location>
        <begin position="252"/>
        <end position="254"/>
    </location>
    <ligand>
        <name>substrate</name>
    </ligand>
</feature>
<feature type="domain" description="Quinolinate phosphoribosyl transferase N-terminal" evidence="15">
    <location>
        <begin position="36"/>
        <end position="121"/>
    </location>
</feature>
<dbReference type="GO" id="GO:0005737">
    <property type="term" value="C:cytoplasm"/>
    <property type="evidence" value="ECO:0007669"/>
    <property type="project" value="TreeGrafter"/>
</dbReference>
<evidence type="ECO:0000256" key="8">
    <source>
        <dbReference type="ARBA" id="ARBA00022679"/>
    </source>
</evidence>
<dbReference type="GO" id="GO:0034213">
    <property type="term" value="P:quinolinate catabolic process"/>
    <property type="evidence" value="ECO:0007669"/>
    <property type="project" value="TreeGrafter"/>
</dbReference>
<dbReference type="eggNOG" id="COG0157">
    <property type="taxonomic scope" value="Bacteria"/>
</dbReference>
<evidence type="ECO:0000256" key="10">
    <source>
        <dbReference type="ARBA" id="ARBA00047445"/>
    </source>
</evidence>
<dbReference type="InterPro" id="IPR036068">
    <property type="entry name" value="Nicotinate_pribotase-like_C"/>
</dbReference>
<evidence type="ECO:0000259" key="15">
    <source>
        <dbReference type="Pfam" id="PF02749"/>
    </source>
</evidence>
<dbReference type="InterPro" id="IPR022412">
    <property type="entry name" value="Quinolinate_PRibosylTrfase_N"/>
</dbReference>
<keyword evidence="17" id="KW-1185">Reference proteome</keyword>
<dbReference type="Gene3D" id="3.20.20.70">
    <property type="entry name" value="Aldolase class I"/>
    <property type="match status" value="1"/>
</dbReference>
<comment type="similarity">
    <text evidence="3 12">Belongs to the NadC/ModD family.</text>
</comment>
<dbReference type="FunFam" id="3.90.1170.20:FF:000001">
    <property type="entry name" value="Nicotinate-nucleotide diphosphorylase (Carboxylating)"/>
    <property type="match status" value="1"/>
</dbReference>
<feature type="binding site" evidence="13">
    <location>
        <position position="178"/>
    </location>
    <ligand>
        <name>substrate</name>
    </ligand>
</feature>
<dbReference type="InterPro" id="IPR027277">
    <property type="entry name" value="NadC/ModD"/>
</dbReference>
<evidence type="ECO:0000256" key="2">
    <source>
        <dbReference type="ARBA" id="ARBA00004893"/>
    </source>
</evidence>
<evidence type="ECO:0000256" key="13">
    <source>
        <dbReference type="PIRSR" id="PIRSR006250-1"/>
    </source>
</evidence>
<dbReference type="InterPro" id="IPR002638">
    <property type="entry name" value="Quinolinate_PRibosylTrfase_C"/>
</dbReference>
<dbReference type="Pfam" id="PF02749">
    <property type="entry name" value="QRPTase_N"/>
    <property type="match status" value="1"/>
</dbReference>
<dbReference type="PANTHER" id="PTHR32179">
    <property type="entry name" value="NICOTINATE-NUCLEOTIDE PYROPHOSPHORYLASE [CARBOXYLATING]"/>
    <property type="match status" value="1"/>
</dbReference>
<evidence type="ECO:0000256" key="12">
    <source>
        <dbReference type="PIRNR" id="PIRNR006250"/>
    </source>
</evidence>
<dbReference type="InterPro" id="IPR013785">
    <property type="entry name" value="Aldolase_TIM"/>
</dbReference>
<dbReference type="InterPro" id="IPR004393">
    <property type="entry name" value="NadC"/>
</dbReference>
<dbReference type="UniPathway" id="UPA00253">
    <property type="reaction ID" value="UER00331"/>
</dbReference>
<evidence type="ECO:0000256" key="7">
    <source>
        <dbReference type="ARBA" id="ARBA00022676"/>
    </source>
</evidence>
<comment type="pathway">
    <text evidence="2">Cofactor biosynthesis; NAD(+) biosynthesis; nicotinate D-ribonucleotide from quinolinate: step 1/1.</text>
</comment>
<evidence type="ECO:0000259" key="14">
    <source>
        <dbReference type="Pfam" id="PF01729"/>
    </source>
</evidence>
<gene>
    <name evidence="16" type="ORF">HYPDE_28518</name>
</gene>
<proteinExistence type="inferred from homology"/>
<dbReference type="SUPFAM" id="SSF54675">
    <property type="entry name" value="Nicotinate/Quinolinate PRTase N-terminal domain-like"/>
    <property type="match status" value="1"/>
</dbReference>
<dbReference type="CDD" id="cd01572">
    <property type="entry name" value="QPRTase"/>
    <property type="match status" value="1"/>
</dbReference>
<feature type="binding site" evidence="13">
    <location>
        <position position="208"/>
    </location>
    <ligand>
        <name>substrate</name>
    </ligand>
</feature>
<keyword evidence="7 12" id="KW-0328">Glycosyltransferase</keyword>
<dbReference type="Proteomes" id="UP000005952">
    <property type="component" value="Chromosome"/>
</dbReference>
<organism evidence="16 17">
    <name type="scientific">Hyphomicrobium denitrificans 1NES1</name>
    <dbReference type="NCBI Taxonomy" id="670307"/>
    <lineage>
        <taxon>Bacteria</taxon>
        <taxon>Pseudomonadati</taxon>
        <taxon>Pseudomonadota</taxon>
        <taxon>Alphaproteobacteria</taxon>
        <taxon>Hyphomicrobiales</taxon>
        <taxon>Hyphomicrobiaceae</taxon>
        <taxon>Hyphomicrobium</taxon>
    </lineage>
</organism>
<feature type="domain" description="Quinolinate phosphoribosyl transferase C-terminal" evidence="14">
    <location>
        <begin position="123"/>
        <end position="288"/>
    </location>
</feature>
<dbReference type="FunFam" id="3.20.20.70:FF:000030">
    <property type="entry name" value="Nicotinate-nucleotide pyrophosphorylase, carboxylating"/>
    <property type="match status" value="1"/>
</dbReference>
<dbReference type="EMBL" id="CP005587">
    <property type="protein sequence ID" value="AGK57383.1"/>
    <property type="molecule type" value="Genomic_DNA"/>
</dbReference>
<evidence type="ECO:0000313" key="17">
    <source>
        <dbReference type="Proteomes" id="UP000005952"/>
    </source>
</evidence>
<dbReference type="STRING" id="670307.HYPDE_28518"/>
<evidence type="ECO:0000256" key="11">
    <source>
        <dbReference type="ARBA" id="ARBA00069173"/>
    </source>
</evidence>
<evidence type="ECO:0000256" key="5">
    <source>
        <dbReference type="ARBA" id="ARBA00011944"/>
    </source>
</evidence>
<protein>
    <recommendedName>
        <fullName evidence="11">Probable nicotinate-nucleotide pyrophosphorylase [carboxylating]</fullName>
        <ecNumber evidence="5">2.4.2.19</ecNumber>
    </recommendedName>
    <alternativeName>
        <fullName evidence="9">Quinolinate phosphoribosyltransferase [decarboxylating]</fullName>
    </alternativeName>
</protein>
<dbReference type="KEGG" id="hdt:HYPDE_28518"/>
<accession>N0B312</accession>
<evidence type="ECO:0000256" key="1">
    <source>
        <dbReference type="ARBA" id="ARBA00003237"/>
    </source>
</evidence>